<dbReference type="PRINTS" id="PR00418">
    <property type="entry name" value="TPI2FAMILY"/>
</dbReference>
<dbReference type="GO" id="GO:0003677">
    <property type="term" value="F:DNA binding"/>
    <property type="evidence" value="ECO:0007669"/>
    <property type="project" value="UniProtKB-UniRule"/>
</dbReference>
<dbReference type="InterPro" id="IPR013759">
    <property type="entry name" value="Topo_IIA_B_C"/>
</dbReference>
<dbReference type="RefSeq" id="WP_041078831.1">
    <property type="nucleotide sequence ID" value="NZ_CP116496.1"/>
</dbReference>
<evidence type="ECO:0000313" key="15">
    <source>
        <dbReference type="Proteomes" id="UP000031952"/>
    </source>
</evidence>
<comment type="subunit">
    <text evidence="11 12">Heterotetramer composed of ParC and ParE.</text>
</comment>
<evidence type="ECO:0000256" key="1">
    <source>
        <dbReference type="ARBA" id="ARBA00000185"/>
    </source>
</evidence>
<dbReference type="SMART" id="SM00387">
    <property type="entry name" value="HATPase_c"/>
    <property type="match status" value="1"/>
</dbReference>
<dbReference type="InterPro" id="IPR000565">
    <property type="entry name" value="Topo_IIA_B"/>
</dbReference>
<dbReference type="SUPFAM" id="SSF54211">
    <property type="entry name" value="Ribosomal protein S5 domain 2-like"/>
    <property type="match status" value="1"/>
</dbReference>
<keyword evidence="6 12" id="KW-0067">ATP-binding</keyword>
<dbReference type="FunFam" id="3.40.50.670:FF:000006">
    <property type="entry name" value="DNA topoisomerase (ATP-hydrolyzing)"/>
    <property type="match status" value="1"/>
</dbReference>
<evidence type="ECO:0000256" key="11">
    <source>
        <dbReference type="ARBA" id="ARBA00063644"/>
    </source>
</evidence>
<dbReference type="InterPro" id="IPR036890">
    <property type="entry name" value="HATPase_C_sf"/>
</dbReference>
<feature type="binding site" evidence="12">
    <location>
        <position position="60"/>
    </location>
    <ligand>
        <name>ATP</name>
        <dbReference type="ChEBI" id="CHEBI:30616"/>
    </ligand>
</feature>
<evidence type="ECO:0000256" key="12">
    <source>
        <dbReference type="HAMAP-Rule" id="MF_00938"/>
    </source>
</evidence>
<dbReference type="SUPFAM" id="SSF56719">
    <property type="entry name" value="Type II DNA topoisomerase"/>
    <property type="match status" value="1"/>
</dbReference>
<protein>
    <recommendedName>
        <fullName evidence="12">DNA topoisomerase 4 subunit B</fullName>
        <ecNumber evidence="12">5.6.2.2</ecNumber>
    </recommendedName>
    <alternativeName>
        <fullName evidence="12">Topoisomerase IV subunit B</fullName>
    </alternativeName>
</protein>
<feature type="site" description="Interaction with DNA" evidence="12">
    <location>
        <position position="641"/>
    </location>
</feature>
<evidence type="ECO:0000256" key="10">
    <source>
        <dbReference type="ARBA" id="ARBA00023235"/>
    </source>
</evidence>
<dbReference type="InterPro" id="IPR003594">
    <property type="entry name" value="HATPase_dom"/>
</dbReference>
<feature type="site" description="Interaction with DNA" evidence="12">
    <location>
        <position position="525"/>
    </location>
</feature>
<dbReference type="GO" id="GO:0046872">
    <property type="term" value="F:metal ion binding"/>
    <property type="evidence" value="ECO:0007669"/>
    <property type="project" value="UniProtKB-KW"/>
</dbReference>
<evidence type="ECO:0000256" key="4">
    <source>
        <dbReference type="ARBA" id="ARBA00022723"/>
    </source>
</evidence>
<keyword evidence="8 12" id="KW-0799">Topoisomerase</keyword>
<dbReference type="GO" id="GO:0005694">
    <property type="term" value="C:chromosome"/>
    <property type="evidence" value="ECO:0007669"/>
    <property type="project" value="InterPro"/>
</dbReference>
<dbReference type="CDD" id="cd16928">
    <property type="entry name" value="HATPase_GyrB-like"/>
    <property type="match status" value="1"/>
</dbReference>
<evidence type="ECO:0000256" key="9">
    <source>
        <dbReference type="ARBA" id="ARBA00023125"/>
    </source>
</evidence>
<dbReference type="GO" id="GO:0003918">
    <property type="term" value="F:DNA topoisomerase type II (double strand cut, ATP-hydrolyzing) activity"/>
    <property type="evidence" value="ECO:0007669"/>
    <property type="project" value="UniProtKB-UniRule"/>
</dbReference>
<comment type="catalytic activity">
    <reaction evidence="1 12">
        <text>ATP-dependent breakage, passage and rejoining of double-stranded DNA.</text>
        <dbReference type="EC" id="5.6.2.2"/>
    </reaction>
</comment>
<dbReference type="Pfam" id="PF00986">
    <property type="entry name" value="DNA_gyraseB_C"/>
    <property type="match status" value="1"/>
</dbReference>
<evidence type="ECO:0000256" key="7">
    <source>
        <dbReference type="ARBA" id="ARBA00022842"/>
    </source>
</evidence>
<gene>
    <name evidence="12" type="primary">parE</name>
    <name evidence="14" type="ORF">SB78_03955</name>
</gene>
<reference evidence="14 15" key="1">
    <citation type="submission" date="2014-12" db="EMBL/GenBank/DDBJ databases">
        <title>Whole genome sequence of Candidatus Rickettsia asemboensis strain NMRCii isolated from cat fleas in west Kenya.</title>
        <authorList>
            <person name="Jima D."/>
            <person name="Luce-Fedrow A."/>
            <person name="Yang Y."/>
            <person name="Maina A.N."/>
            <person name="Snesrud E.C."/>
            <person name="Jarman R.G."/>
            <person name="Richards A.L."/>
            <person name="Hang J."/>
        </authorList>
    </citation>
    <scope>NUCLEOTIDE SEQUENCE [LARGE SCALE GENOMIC DNA]</scope>
    <source>
        <strain evidence="14 15">NMRCii</strain>
    </source>
</reference>
<proteinExistence type="inferred from homology"/>
<feature type="binding site" evidence="12">
    <location>
        <position position="20"/>
    </location>
    <ligand>
        <name>ATP</name>
        <dbReference type="ChEBI" id="CHEBI:30616"/>
    </ligand>
</feature>
<keyword evidence="10 12" id="KW-0413">Isomerase</keyword>
<dbReference type="PRINTS" id="PR01159">
    <property type="entry name" value="DNAGYRASEB"/>
</dbReference>
<feature type="domain" description="Toprim" evidence="13">
    <location>
        <begin position="439"/>
        <end position="553"/>
    </location>
</feature>
<dbReference type="InterPro" id="IPR014721">
    <property type="entry name" value="Ribsml_uS5_D2-typ_fold_subgr"/>
</dbReference>
<dbReference type="InterPro" id="IPR020568">
    <property type="entry name" value="Ribosomal_Su5_D2-typ_SF"/>
</dbReference>
<dbReference type="InterPro" id="IPR005737">
    <property type="entry name" value="TopoIV_B_Gneg"/>
</dbReference>
<evidence type="ECO:0000256" key="8">
    <source>
        <dbReference type="ARBA" id="ARBA00023029"/>
    </source>
</evidence>
<dbReference type="InterPro" id="IPR013760">
    <property type="entry name" value="Topo_IIA-like_dom_sf"/>
</dbReference>
<evidence type="ECO:0000259" key="13">
    <source>
        <dbReference type="PROSITE" id="PS50880"/>
    </source>
</evidence>
<dbReference type="InterPro" id="IPR006171">
    <property type="entry name" value="TOPRIM_dom"/>
</dbReference>
<comment type="similarity">
    <text evidence="12">Belongs to the type II topoisomerase family. ParE type 1 subfamily.</text>
</comment>
<dbReference type="InterPro" id="IPR013506">
    <property type="entry name" value="Topo_IIA_bsu_dom2"/>
</dbReference>
<dbReference type="Gene3D" id="3.30.230.10">
    <property type="match status" value="1"/>
</dbReference>
<feature type="binding site" evidence="12">
    <location>
        <begin position="129"/>
        <end position="135"/>
    </location>
    <ligand>
        <name>ATP</name>
        <dbReference type="ChEBI" id="CHEBI:30616"/>
    </ligand>
</feature>
<sequence length="662" mass="74098">MSDLFSFNKEKKNKLVDNNYSAKDIEVLEGLEPVRKRPGMYIGGTDSNAMHHLVSEVLDNAMDEAVAGFASIITIKMHQDHSITIFDNGRGIPIDNHPKFPDKSALEVILTTLHSGGKFSNNVYHTAGGLHGVGISVVNALSKHLEIKVYKQGKLYSQSYSKGEKLTDLICEEASKRLRGTSINFTPDPEIFSEKLHFNPKKIYELARSKAYLYRGVTIEWECEVEVPSDIPKKALINFPNGLKDYLSSKITLDNLIIPEIFSGNIESTPDEIKLEWAICWQNNDNSAFIQSYCNTVPTPQGGTHEQGLKSAILRGLKAYGEMIGNKKAANLTIEDILETASVVLSIFIAEPSFQGQTKEKLVSNGVSKPVENIIKDHFDHFLSSDKALATNLLEHVIAIAEFRISKKNEKNISRKNATQKLRLPGKLADCTRTSPEGTELFIVEGDSAGGSAKQARNRETQAVLPLWGKVLNVASSTLEKIVNNQAIQDLEIALACGSLKNYKEENLRYEKIIIMTDADVDGAHIASLLMTFFFLRMPKLVEEGHLYLAKPPLYRLTQSNKTYYADDEEEKARLTDKLSKASKAKIEVGRFKGLGEMMPAQLKETTMHPEKRSLLKVTLEDFQNVDKIVDDLMGKKPEKRFQFIYEQALVKMDKIINELDI</sequence>
<dbReference type="Pfam" id="PF02518">
    <property type="entry name" value="HATPase_c"/>
    <property type="match status" value="1"/>
</dbReference>
<evidence type="ECO:0000256" key="3">
    <source>
        <dbReference type="ARBA" id="ARBA00010708"/>
    </source>
</evidence>
<dbReference type="EC" id="5.6.2.2" evidence="12"/>
<dbReference type="GO" id="GO:0007059">
    <property type="term" value="P:chromosome segregation"/>
    <property type="evidence" value="ECO:0007669"/>
    <property type="project" value="UniProtKB-UniRule"/>
</dbReference>
<evidence type="ECO:0000256" key="6">
    <source>
        <dbReference type="ARBA" id="ARBA00022840"/>
    </source>
</evidence>
<keyword evidence="9 12" id="KW-0238">DNA-binding</keyword>
<keyword evidence="4" id="KW-0479">Metal-binding</keyword>
<dbReference type="PANTHER" id="PTHR45866:SF1">
    <property type="entry name" value="DNA GYRASE SUBUNIT B, MITOCHONDRIAL"/>
    <property type="match status" value="1"/>
</dbReference>
<name>A0A0C2MNC8_9RICK</name>
<evidence type="ECO:0000313" key="14">
    <source>
        <dbReference type="EMBL" id="KIJ88721.1"/>
    </source>
</evidence>
<dbReference type="GO" id="GO:0006265">
    <property type="term" value="P:DNA topological change"/>
    <property type="evidence" value="ECO:0007669"/>
    <property type="project" value="UniProtKB-UniRule"/>
</dbReference>
<feature type="binding site" evidence="12">
    <location>
        <position position="87"/>
    </location>
    <ligand>
        <name>ATP</name>
        <dbReference type="ChEBI" id="CHEBI:30616"/>
    </ligand>
</feature>
<dbReference type="InterPro" id="IPR018522">
    <property type="entry name" value="TopoIIA_CS"/>
</dbReference>
<dbReference type="SUPFAM" id="SSF55874">
    <property type="entry name" value="ATPase domain of HSP90 chaperone/DNA topoisomerase II/histidine kinase"/>
    <property type="match status" value="1"/>
</dbReference>
<dbReference type="Proteomes" id="UP000031952">
    <property type="component" value="Unassembled WGS sequence"/>
</dbReference>
<comment type="function">
    <text evidence="12">Topoisomerase IV is essential for chromosome segregation. It relaxes supercoiled DNA. Performs the decatenation events required during the replication of a circular DNA molecule.</text>
</comment>
<dbReference type="SMART" id="SM00433">
    <property type="entry name" value="TOP2c"/>
    <property type="match status" value="1"/>
</dbReference>
<comment type="caution">
    <text evidence="14">The sequence shown here is derived from an EMBL/GenBank/DDBJ whole genome shotgun (WGS) entry which is preliminary data.</text>
</comment>
<comment type="similarity">
    <text evidence="3">Belongs to the type II topoisomerase GyrB family.</text>
</comment>
<evidence type="ECO:0000256" key="2">
    <source>
        <dbReference type="ARBA" id="ARBA00001946"/>
    </source>
</evidence>
<keyword evidence="15" id="KW-1185">Reference proteome</keyword>
<feature type="site" description="Interaction with DNA" evidence="12">
    <location>
        <position position="473"/>
    </location>
</feature>
<feature type="binding site" evidence="12">
    <location>
        <position position="359"/>
    </location>
    <ligand>
        <name>ATP</name>
        <dbReference type="ChEBI" id="CHEBI:30616"/>
    </ligand>
</feature>
<evidence type="ECO:0000256" key="5">
    <source>
        <dbReference type="ARBA" id="ARBA00022741"/>
    </source>
</evidence>
<dbReference type="HAMAP" id="MF_00938">
    <property type="entry name" value="ParE_type1"/>
    <property type="match status" value="1"/>
</dbReference>
<keyword evidence="7" id="KW-0460">Magnesium</keyword>
<dbReference type="AlphaFoldDB" id="A0A0C2MNC8"/>
<accession>A0A0C2MNC8</accession>
<dbReference type="Gene3D" id="3.30.565.10">
    <property type="entry name" value="Histidine kinase-like ATPase, C-terminal domain"/>
    <property type="match status" value="1"/>
</dbReference>
<dbReference type="FunFam" id="3.30.565.10:FF:000002">
    <property type="entry name" value="DNA gyrase subunit B"/>
    <property type="match status" value="1"/>
</dbReference>
<dbReference type="InterPro" id="IPR002288">
    <property type="entry name" value="DNA_gyrase_B_C"/>
</dbReference>
<dbReference type="EMBL" id="JWSW01000028">
    <property type="protein sequence ID" value="KIJ88721.1"/>
    <property type="molecule type" value="Genomic_DNA"/>
</dbReference>
<dbReference type="PANTHER" id="PTHR45866">
    <property type="entry name" value="DNA GYRASE/TOPOISOMERASE SUBUNIT B"/>
    <property type="match status" value="1"/>
</dbReference>
<dbReference type="PROSITE" id="PS00177">
    <property type="entry name" value="TOPOISOMERASE_II"/>
    <property type="match status" value="1"/>
</dbReference>
<dbReference type="PROSITE" id="PS50880">
    <property type="entry name" value="TOPRIM"/>
    <property type="match status" value="1"/>
</dbReference>
<keyword evidence="5 12" id="KW-0547">Nucleotide-binding</keyword>
<organism evidence="14 15">
    <name type="scientific">Rickettsia asembonensis</name>
    <dbReference type="NCBI Taxonomy" id="1068590"/>
    <lineage>
        <taxon>Bacteria</taxon>
        <taxon>Pseudomonadati</taxon>
        <taxon>Pseudomonadota</taxon>
        <taxon>Alphaproteobacteria</taxon>
        <taxon>Rickettsiales</taxon>
        <taxon>Rickettsiaceae</taxon>
        <taxon>Rickettsieae</taxon>
        <taxon>Rickettsia</taxon>
        <taxon>spotted fever group</taxon>
    </lineage>
</organism>
<dbReference type="Pfam" id="PF00204">
    <property type="entry name" value="DNA_gyraseB"/>
    <property type="match status" value="1"/>
</dbReference>
<dbReference type="Pfam" id="PF01751">
    <property type="entry name" value="Toprim"/>
    <property type="match status" value="1"/>
</dbReference>
<dbReference type="NCBIfam" id="TIGR01055">
    <property type="entry name" value="parE_Gneg"/>
    <property type="match status" value="1"/>
</dbReference>
<dbReference type="CDD" id="cd00822">
    <property type="entry name" value="TopoII_Trans_DNA_gyrase"/>
    <property type="match status" value="1"/>
</dbReference>
<dbReference type="InterPro" id="IPR001241">
    <property type="entry name" value="Topo_IIA"/>
</dbReference>
<dbReference type="Gene3D" id="3.40.50.670">
    <property type="match status" value="1"/>
</dbReference>
<comment type="cofactor">
    <cofactor evidence="2">
        <name>Mg(2+)</name>
        <dbReference type="ChEBI" id="CHEBI:18420"/>
    </cofactor>
</comment>
<dbReference type="GO" id="GO:0005524">
    <property type="term" value="F:ATP binding"/>
    <property type="evidence" value="ECO:0007669"/>
    <property type="project" value="UniProtKB-UniRule"/>
</dbReference>